<evidence type="ECO:0000256" key="11">
    <source>
        <dbReference type="ARBA" id="ARBA00032245"/>
    </source>
</evidence>
<dbReference type="NCBIfam" id="NF003276">
    <property type="entry name" value="PRK04266.1-2"/>
    <property type="match status" value="1"/>
</dbReference>
<proteinExistence type="inferred from homology"/>
<dbReference type="Proteomes" id="UP000197666">
    <property type="component" value="Unassembled WGS sequence"/>
</dbReference>
<dbReference type="AlphaFoldDB" id="A0A505IG83"/>
<keyword evidence="7" id="KW-0949">S-adenosyl-L-methionine</keyword>
<dbReference type="VEuPathDB" id="FungiDB:ASPNIDRAFT2_1142684"/>
<dbReference type="HAMAP" id="MF_00351">
    <property type="entry name" value="RNA_methyltransf_FlpA"/>
    <property type="match status" value="1"/>
</dbReference>
<evidence type="ECO:0000256" key="14">
    <source>
        <dbReference type="SAM" id="SignalP"/>
    </source>
</evidence>
<dbReference type="VEuPathDB" id="FungiDB:ASPNIDRAFT2_1142681"/>
<comment type="subcellular location">
    <subcellularLocation>
        <location evidence="1">Nucleus</location>
        <location evidence="1">Nucleolus</location>
    </subcellularLocation>
</comment>
<dbReference type="GO" id="GO:0008649">
    <property type="term" value="F:rRNA methyltransferase activity"/>
    <property type="evidence" value="ECO:0007669"/>
    <property type="project" value="TreeGrafter"/>
</dbReference>
<dbReference type="Pfam" id="PF11693">
    <property type="entry name" value="DUF2990"/>
    <property type="match status" value="1"/>
</dbReference>
<keyword evidence="4" id="KW-0698">rRNA processing</keyword>
<dbReference type="EMBL" id="NKJJ02000004">
    <property type="protein sequence ID" value="TPR11133.1"/>
    <property type="molecule type" value="Genomic_DNA"/>
</dbReference>
<protein>
    <recommendedName>
        <fullName evidence="3">rRNA 2'-O-methyltransferase fibrillarin</fullName>
    </recommendedName>
    <alternativeName>
        <fullName evidence="11">Histone-glutamine methyltransferase</fullName>
    </alternativeName>
</protein>
<dbReference type="GO" id="GO:0032040">
    <property type="term" value="C:small-subunit processome"/>
    <property type="evidence" value="ECO:0007669"/>
    <property type="project" value="TreeGrafter"/>
</dbReference>
<gene>
    <name evidence="15" type="ORF">CAN33_0047190</name>
</gene>
<evidence type="ECO:0000256" key="13">
    <source>
        <dbReference type="SAM" id="MobiDB-lite"/>
    </source>
</evidence>
<dbReference type="GO" id="GO:0000452">
    <property type="term" value="P:snoRNA guided rRNA 2'-O-methylation"/>
    <property type="evidence" value="ECO:0007669"/>
    <property type="project" value="UniProtKB-ARBA"/>
</dbReference>
<dbReference type="Gene3D" id="3.40.50.150">
    <property type="entry name" value="Vaccinia Virus protein VP39"/>
    <property type="match status" value="1"/>
</dbReference>
<keyword evidence="9" id="KW-0539">Nucleus</keyword>
<feature type="region of interest" description="Disordered" evidence="13">
    <location>
        <begin position="259"/>
        <end position="294"/>
    </location>
</feature>
<dbReference type="FunFam" id="3.40.50.150:FF:000001">
    <property type="entry name" value="Fibrillarin like 1"/>
    <property type="match status" value="1"/>
</dbReference>
<sequence length="536" mass="57269">MRANLFLLGCLTAGSMAAPTLLNDIYDYSSDLATYLGKVSKYIESTGEELIKSANSCDTSKISLPSYASSLPSPSGMSPIYVAVGRGTQNYTCATSTSDSTPQAIGAVARLYNATCIAANYPDMLSLLPGIVYKEQLPSNEEDPLPPANFELLGHHFFRDTTTPVFNLDTLPSRQYGIAITKKQDSLDAPSSAIQGSNGAVQWLYLTTINGTVGEYKAVYRVDTVAGAAPKTCQGMQSVFTVQYAANYYFYGGLGAGGRGRGGGRGAPRGGRGAPRGRGGPRGGGRGGAKGAKGGAKVIIEPHRHAGVFVARGGKEDLLVTKNLTPGEAVYGEKRISVESPAEEDGTVTKTEYRVWNPFRSKLAAGILGGLDDIYMRPGSKVLYLGSASGTSVSHVADIVGPTGNVYAVEFSHRSGRDLIGMATHRTNVIPIVEDARHPLRYRMLVPMVDVIFADVAQPDQARIVGLNAHMFLKEGGGVIVSVKANCIDSTAKPEVVFAREVQKMREERIKPREQLTLEPFERDHCIVSGIYKRSA</sequence>
<dbReference type="SMART" id="SM01206">
    <property type="entry name" value="Fibrillarin"/>
    <property type="match status" value="1"/>
</dbReference>
<dbReference type="InterPro" id="IPR021851">
    <property type="entry name" value="DUF3455"/>
</dbReference>
<dbReference type="VEuPathDB" id="FungiDB:M747DRAFT_298456"/>
<dbReference type="InterPro" id="IPR000692">
    <property type="entry name" value="Fibrillarin"/>
</dbReference>
<evidence type="ECO:0000256" key="3">
    <source>
        <dbReference type="ARBA" id="ARBA00015190"/>
    </source>
</evidence>
<dbReference type="Pfam" id="PF01269">
    <property type="entry name" value="Fibrillarin"/>
    <property type="match status" value="1"/>
</dbReference>
<comment type="catalytic activity">
    <reaction evidence="12">
        <text>L-glutaminyl-[histone H2A] + S-adenosyl-L-methionine = N(5)-methyl-L-glutaminyl-[histone H2A] + S-adenosyl-L-homocysteine + H(+)</text>
        <dbReference type="Rhea" id="RHEA:50904"/>
        <dbReference type="Rhea" id="RHEA-COMP:12837"/>
        <dbReference type="Rhea" id="RHEA-COMP:12839"/>
        <dbReference type="ChEBI" id="CHEBI:15378"/>
        <dbReference type="ChEBI" id="CHEBI:30011"/>
        <dbReference type="ChEBI" id="CHEBI:57856"/>
        <dbReference type="ChEBI" id="CHEBI:59789"/>
        <dbReference type="ChEBI" id="CHEBI:61891"/>
    </reaction>
</comment>
<dbReference type="VEuPathDB" id="FungiDB:An01g12230"/>
<evidence type="ECO:0000256" key="12">
    <source>
        <dbReference type="ARBA" id="ARBA00047568"/>
    </source>
</evidence>
<dbReference type="GO" id="GO:0000494">
    <property type="term" value="P:box C/D sno(s)RNA 3'-end processing"/>
    <property type="evidence" value="ECO:0007669"/>
    <property type="project" value="TreeGrafter"/>
</dbReference>
<feature type="chain" id="PRO_5021374083" description="rRNA 2'-O-methyltransferase fibrillarin" evidence="14">
    <location>
        <begin position="18"/>
        <end position="536"/>
    </location>
</feature>
<evidence type="ECO:0000313" key="16">
    <source>
        <dbReference type="Proteomes" id="UP000197666"/>
    </source>
</evidence>
<dbReference type="InterPro" id="IPR029063">
    <property type="entry name" value="SAM-dependent_MTases_sf"/>
</dbReference>
<evidence type="ECO:0000256" key="7">
    <source>
        <dbReference type="ARBA" id="ARBA00022691"/>
    </source>
</evidence>
<reference evidence="16" key="1">
    <citation type="submission" date="2018-10" db="EMBL/GenBank/DDBJ databases">
        <title>FDA dAtabase for Regulatory Grade micrObial Sequences (FDA-ARGOS): Supporting development and validation of Infectious Disease Dx tests.</title>
        <authorList>
            <person name="Kerrigan L."/>
            <person name="Tallon L."/>
            <person name="Sadzewicz L."/>
            <person name="Sengamalay N."/>
            <person name="Ott S."/>
            <person name="Godinez A."/>
            <person name="Nagaraj S."/>
            <person name="Vavikolanu K."/>
            <person name="Nadendla S."/>
            <person name="George J."/>
            <person name="Sichtig H."/>
        </authorList>
    </citation>
    <scope>NUCLEOTIDE SEQUENCE [LARGE SCALE GENOMIC DNA]</scope>
    <source>
        <strain evidence="16">FDAARGOS_311</strain>
    </source>
</reference>
<evidence type="ECO:0000256" key="1">
    <source>
        <dbReference type="ARBA" id="ARBA00004604"/>
    </source>
</evidence>
<keyword evidence="8" id="KW-0694">RNA-binding</keyword>
<dbReference type="GO" id="GO:0031428">
    <property type="term" value="C:box C/D methylation guide snoRNP complex"/>
    <property type="evidence" value="ECO:0007669"/>
    <property type="project" value="TreeGrafter"/>
</dbReference>
<name>A0A505IG83_ASPNG</name>
<evidence type="ECO:0000256" key="6">
    <source>
        <dbReference type="ARBA" id="ARBA00022679"/>
    </source>
</evidence>
<accession>A0A505IG83</accession>
<dbReference type="VEuPathDB" id="FungiDB:An01g12240"/>
<comment type="similarity">
    <text evidence="2">Belongs to the methyltransferase superfamily. Fibrillarin family.</text>
</comment>
<keyword evidence="14" id="KW-0732">Signal</keyword>
<dbReference type="GO" id="GO:1990259">
    <property type="term" value="F:histone H2AQ104 methyltransferase activity"/>
    <property type="evidence" value="ECO:0007669"/>
    <property type="project" value="TreeGrafter"/>
</dbReference>
<dbReference type="VEuPathDB" id="FungiDB:M747DRAFT_265826"/>
<dbReference type="GO" id="GO:0003723">
    <property type="term" value="F:RNA binding"/>
    <property type="evidence" value="ECO:0007669"/>
    <property type="project" value="UniProtKB-KW"/>
</dbReference>
<organism evidence="15 16">
    <name type="scientific">Aspergillus niger</name>
    <dbReference type="NCBI Taxonomy" id="5061"/>
    <lineage>
        <taxon>Eukaryota</taxon>
        <taxon>Fungi</taxon>
        <taxon>Dikarya</taxon>
        <taxon>Ascomycota</taxon>
        <taxon>Pezizomycotina</taxon>
        <taxon>Eurotiomycetes</taxon>
        <taxon>Eurotiomycetidae</taxon>
        <taxon>Eurotiales</taxon>
        <taxon>Aspergillaceae</taxon>
        <taxon>Aspergillus</taxon>
        <taxon>Aspergillus subgen. Circumdati</taxon>
    </lineage>
</organism>
<evidence type="ECO:0000313" key="15">
    <source>
        <dbReference type="EMBL" id="TPR11133.1"/>
    </source>
</evidence>
<evidence type="ECO:0000256" key="8">
    <source>
        <dbReference type="ARBA" id="ARBA00022884"/>
    </source>
</evidence>
<keyword evidence="5" id="KW-0489">Methyltransferase</keyword>
<evidence type="ECO:0000256" key="10">
    <source>
        <dbReference type="ARBA" id="ARBA00023274"/>
    </source>
</evidence>
<evidence type="ECO:0000256" key="4">
    <source>
        <dbReference type="ARBA" id="ARBA00022552"/>
    </source>
</evidence>
<evidence type="ECO:0000256" key="2">
    <source>
        <dbReference type="ARBA" id="ARBA00010632"/>
    </source>
</evidence>
<dbReference type="SUPFAM" id="SSF53335">
    <property type="entry name" value="S-adenosyl-L-methionine-dependent methyltransferases"/>
    <property type="match status" value="1"/>
</dbReference>
<dbReference type="InterPro" id="IPR021706">
    <property type="entry name" value="DUF2990"/>
</dbReference>
<dbReference type="VEuPathDB" id="FungiDB:ATCC64974_13570"/>
<evidence type="ECO:0000256" key="9">
    <source>
        <dbReference type="ARBA" id="ARBA00023242"/>
    </source>
</evidence>
<dbReference type="PRINTS" id="PR00052">
    <property type="entry name" value="FIBRILLARIN"/>
</dbReference>
<dbReference type="Pfam" id="PF11937">
    <property type="entry name" value="DUF3455"/>
    <property type="match status" value="1"/>
</dbReference>
<keyword evidence="6" id="KW-0808">Transferase</keyword>
<dbReference type="FunFam" id="3.30.200.20:FF:000056">
    <property type="entry name" value="Fibrillarin like 1"/>
    <property type="match status" value="1"/>
</dbReference>
<dbReference type="Gene3D" id="3.30.200.20">
    <property type="entry name" value="Phosphorylase Kinase, domain 1"/>
    <property type="match status" value="1"/>
</dbReference>
<dbReference type="PANTHER" id="PTHR10335">
    <property type="entry name" value="RRNA 2-O-METHYLTRANSFERASE FIBRILLARIN"/>
    <property type="match status" value="1"/>
</dbReference>
<dbReference type="VEuPathDB" id="FungiDB:ATCC64974_13560"/>
<evidence type="ECO:0000256" key="5">
    <source>
        <dbReference type="ARBA" id="ARBA00022603"/>
    </source>
</evidence>
<feature type="signal peptide" evidence="14">
    <location>
        <begin position="1"/>
        <end position="17"/>
    </location>
</feature>
<comment type="caution">
    <text evidence="15">The sequence shown here is derived from an EMBL/GenBank/DDBJ whole genome shotgun (WGS) entry which is preliminary data.</text>
</comment>
<keyword evidence="10" id="KW-0687">Ribonucleoprotein</keyword>
<dbReference type="PANTHER" id="PTHR10335:SF17">
    <property type="entry name" value="FIBRILLARIN"/>
    <property type="match status" value="1"/>
</dbReference>